<gene>
    <name evidence="2" type="ORF">H9650_16050</name>
</gene>
<dbReference type="RefSeq" id="WP_191697626.1">
    <property type="nucleotide sequence ID" value="NZ_JACSQO010000009.1"/>
</dbReference>
<feature type="domain" description="Methyltransferase type 11" evidence="1">
    <location>
        <begin position="51"/>
        <end position="148"/>
    </location>
</feature>
<evidence type="ECO:0000259" key="1">
    <source>
        <dbReference type="Pfam" id="PF08241"/>
    </source>
</evidence>
<keyword evidence="3" id="KW-1185">Reference proteome</keyword>
<comment type="caution">
    <text evidence="2">The sequence shown here is derived from an EMBL/GenBank/DDBJ whole genome shotgun (WGS) entry which is preliminary data.</text>
</comment>
<evidence type="ECO:0000313" key="2">
    <source>
        <dbReference type="EMBL" id="MBD7945625.1"/>
    </source>
</evidence>
<reference evidence="2 3" key="1">
    <citation type="submission" date="2020-08" db="EMBL/GenBank/DDBJ databases">
        <title>A Genomic Blueprint of the Chicken Gut Microbiome.</title>
        <authorList>
            <person name="Gilroy R."/>
            <person name="Ravi A."/>
            <person name="Getino M."/>
            <person name="Pursley I."/>
            <person name="Horton D.L."/>
            <person name="Alikhan N.-F."/>
            <person name="Baker D."/>
            <person name="Gharbi K."/>
            <person name="Hall N."/>
            <person name="Watson M."/>
            <person name="Adriaenssens E.M."/>
            <person name="Foster-Nyarko E."/>
            <person name="Jarju S."/>
            <person name="Secka A."/>
            <person name="Antonio M."/>
            <person name="Oren A."/>
            <person name="Chaudhuri R."/>
            <person name="La Ragione R.M."/>
            <person name="Hildebrand F."/>
            <person name="Pallen M.J."/>
        </authorList>
    </citation>
    <scope>NUCLEOTIDE SEQUENCE [LARGE SCALE GENOMIC DNA]</scope>
    <source>
        <strain evidence="2 3">Sa2BUA9</strain>
    </source>
</reference>
<keyword evidence="2" id="KW-0489">Methyltransferase</keyword>
<keyword evidence="2" id="KW-0808">Transferase</keyword>
<dbReference type="SUPFAM" id="SSF53335">
    <property type="entry name" value="S-adenosyl-L-methionine-dependent methyltransferases"/>
    <property type="match status" value="1"/>
</dbReference>
<dbReference type="Proteomes" id="UP000640786">
    <property type="component" value="Unassembled WGS sequence"/>
</dbReference>
<sequence length="256" mass="29701">MNIESLKINKESWEKSAKRFYGRNPLPEYGPMAPREEQMNLFGKVANLKVLDIGCGSGHSLLYMGERGAGELWGIDLSENQINAAKTLLKKQGFLVRLFQSPMETNPGLPLNYFDVVYSIFAIGWTTDLDQTLENVHSYLKPGGIFVFSWEHPLHSRVKHEEGSFIFNKSYQEEGPYDHEFWDTQAIMQQFKVSTYINKLINAGFKIEEVIEEVYSEEEDLQRHVNRWYSFEKAQLIPTTLIIKCSKLQFDEELEK</sequence>
<protein>
    <submittedName>
        <fullName evidence="2">Methyltransferase domain-containing protein</fullName>
    </submittedName>
</protein>
<dbReference type="Pfam" id="PF08241">
    <property type="entry name" value="Methyltransf_11"/>
    <property type="match status" value="1"/>
</dbReference>
<dbReference type="GO" id="GO:0032259">
    <property type="term" value="P:methylation"/>
    <property type="evidence" value="ECO:0007669"/>
    <property type="project" value="UniProtKB-KW"/>
</dbReference>
<accession>A0ABR8RD25</accession>
<name>A0ABR8RD25_9BACI</name>
<proteinExistence type="predicted"/>
<dbReference type="PANTHER" id="PTHR43861">
    <property type="entry name" value="TRANS-ACONITATE 2-METHYLTRANSFERASE-RELATED"/>
    <property type="match status" value="1"/>
</dbReference>
<evidence type="ECO:0000313" key="3">
    <source>
        <dbReference type="Proteomes" id="UP000640786"/>
    </source>
</evidence>
<dbReference type="InterPro" id="IPR013216">
    <property type="entry name" value="Methyltransf_11"/>
</dbReference>
<organism evidence="2 3">
    <name type="scientific">Psychrobacillus faecigallinarum</name>
    <dbReference type="NCBI Taxonomy" id="2762235"/>
    <lineage>
        <taxon>Bacteria</taxon>
        <taxon>Bacillati</taxon>
        <taxon>Bacillota</taxon>
        <taxon>Bacilli</taxon>
        <taxon>Bacillales</taxon>
        <taxon>Bacillaceae</taxon>
        <taxon>Psychrobacillus</taxon>
    </lineage>
</organism>
<dbReference type="CDD" id="cd02440">
    <property type="entry name" value="AdoMet_MTases"/>
    <property type="match status" value="1"/>
</dbReference>
<dbReference type="EMBL" id="JACSQO010000009">
    <property type="protein sequence ID" value="MBD7945625.1"/>
    <property type="molecule type" value="Genomic_DNA"/>
</dbReference>
<dbReference type="GO" id="GO:0008168">
    <property type="term" value="F:methyltransferase activity"/>
    <property type="evidence" value="ECO:0007669"/>
    <property type="project" value="UniProtKB-KW"/>
</dbReference>
<dbReference type="Gene3D" id="3.40.50.150">
    <property type="entry name" value="Vaccinia Virus protein VP39"/>
    <property type="match status" value="1"/>
</dbReference>
<dbReference type="InterPro" id="IPR029063">
    <property type="entry name" value="SAM-dependent_MTases_sf"/>
</dbReference>